<accession>A0A7D9D1E9</accession>
<protein>
    <submittedName>
        <fullName evidence="1">DEBR0S3_15324g1_1</fullName>
    </submittedName>
</protein>
<sequence>MSSRKVPKVEVLTFKDCKKAAKTLYNAFNDDDVDRYLSRHLEDQPELKKKCDLLLFEAYVYSLMLKGIVVGVKGEDSENKDCFETVATWSTPDTGTIEDYLTMLRSGFARLAWMTGAEGRRRIFHDLFKTLADNADDIMSADPDGENLFTLVYLGTIPEARGKGNVRATFEYMFKNYIDPRNSISYLESSALRNIPIYERFGFRAVADEWLGDKNAPVDKARMDVMIRGPQGKTWKYLEATRKRREYEIPECSQLK</sequence>
<dbReference type="EMBL" id="CABFWN010000003">
    <property type="protein sequence ID" value="VUG18592.1"/>
    <property type="molecule type" value="Genomic_DNA"/>
</dbReference>
<name>A0A7D9D1E9_DEKBR</name>
<gene>
    <name evidence="1" type="ORF">DEBR0S3_15324G</name>
</gene>
<keyword evidence="2" id="KW-1185">Reference proteome</keyword>
<organism evidence="1 2">
    <name type="scientific">Dekkera bruxellensis</name>
    <name type="common">Brettanomyces custersii</name>
    <dbReference type="NCBI Taxonomy" id="5007"/>
    <lineage>
        <taxon>Eukaryota</taxon>
        <taxon>Fungi</taxon>
        <taxon>Dikarya</taxon>
        <taxon>Ascomycota</taxon>
        <taxon>Saccharomycotina</taxon>
        <taxon>Pichiomycetes</taxon>
        <taxon>Pichiales</taxon>
        <taxon>Pichiaceae</taxon>
        <taxon>Brettanomyces</taxon>
    </lineage>
</organism>
<dbReference type="Proteomes" id="UP000478008">
    <property type="component" value="Unassembled WGS sequence"/>
</dbReference>
<dbReference type="Gene3D" id="3.40.630.30">
    <property type="match status" value="1"/>
</dbReference>
<evidence type="ECO:0000313" key="2">
    <source>
        <dbReference type="Proteomes" id="UP000478008"/>
    </source>
</evidence>
<dbReference type="PANTHER" id="PTHR42791:SF1">
    <property type="entry name" value="N-ACETYLTRANSFERASE DOMAIN-CONTAINING PROTEIN"/>
    <property type="match status" value="1"/>
</dbReference>
<dbReference type="SUPFAM" id="SSF55729">
    <property type="entry name" value="Acyl-CoA N-acyltransferases (Nat)"/>
    <property type="match status" value="1"/>
</dbReference>
<reference evidence="1 2" key="1">
    <citation type="submission" date="2019-07" db="EMBL/GenBank/DDBJ databases">
        <authorList>
            <person name="Friedrich A."/>
            <person name="Schacherer J."/>
        </authorList>
    </citation>
    <scope>NUCLEOTIDE SEQUENCE [LARGE SCALE GENOMIC DNA]</scope>
</reference>
<dbReference type="InterPro" id="IPR016181">
    <property type="entry name" value="Acyl_CoA_acyltransferase"/>
</dbReference>
<dbReference type="AlphaFoldDB" id="A0A7D9D1E9"/>
<evidence type="ECO:0000313" key="1">
    <source>
        <dbReference type="EMBL" id="VUG18592.1"/>
    </source>
</evidence>
<dbReference type="InterPro" id="IPR052523">
    <property type="entry name" value="Trichothecene_AcTrans"/>
</dbReference>
<proteinExistence type="predicted"/>
<dbReference type="PANTHER" id="PTHR42791">
    <property type="entry name" value="GNAT FAMILY ACETYLTRANSFERASE"/>
    <property type="match status" value="1"/>
</dbReference>